<proteinExistence type="predicted"/>
<dbReference type="EMBL" id="NDYC01000017">
    <property type="protein sequence ID" value="OXZ28015.1"/>
    <property type="molecule type" value="Genomic_DNA"/>
</dbReference>
<evidence type="ECO:0000313" key="3">
    <source>
        <dbReference type="Proteomes" id="UP000215413"/>
    </source>
</evidence>
<dbReference type="GO" id="GO:0003676">
    <property type="term" value="F:nucleic acid binding"/>
    <property type="evidence" value="ECO:0007669"/>
    <property type="project" value="InterPro"/>
</dbReference>
<reference evidence="3" key="1">
    <citation type="submission" date="2017-04" db="EMBL/GenBank/DDBJ databases">
        <title>Finegoldia magna isolated from orthopedic joint implant-associated infections.</title>
        <authorList>
            <person name="Bjorklund S."/>
            <person name="Bruggemann H."/>
            <person name="Jensen A."/>
            <person name="Hellmark B."/>
            <person name="Soderquist B."/>
        </authorList>
    </citation>
    <scope>NUCLEOTIDE SEQUENCE [LARGE SCALE GENOMIC DNA]</scope>
    <source>
        <strain evidence="3">CCUG 54800</strain>
    </source>
</reference>
<sequence>MNENQAIINIETTGIDPHKNHIYIINIFTNDRYYNFYSKNNESEEKIIKSVYKILQNKQIISFSEFDVKFINTKLIKYTEFHVINNCIYLQKLIRNYYNSKFTSLKAKDLAAKLFDINIDDKSKSVKLYKKFSKSNRISDELIEFAKTSMNFKIKLYNYMIKFFEENCDIFNMYSKFVRYLLYDVKKVKNNLEISLITDNKMEIDAIYESTQIKSQGMFITLCLSLHEGYIEDDFVECSMTSMDNNYNLINNYYPLVINEEFIYDNIKKLVKFTLTEIFNG</sequence>
<organism evidence="2 3">
    <name type="scientific">Finegoldia magna</name>
    <name type="common">Peptostreptococcus magnus</name>
    <dbReference type="NCBI Taxonomy" id="1260"/>
    <lineage>
        <taxon>Bacteria</taxon>
        <taxon>Bacillati</taxon>
        <taxon>Bacillota</taxon>
        <taxon>Tissierellia</taxon>
        <taxon>Tissierellales</taxon>
        <taxon>Peptoniphilaceae</taxon>
        <taxon>Finegoldia</taxon>
    </lineage>
</organism>
<dbReference type="Gene3D" id="3.30.420.10">
    <property type="entry name" value="Ribonuclease H-like superfamily/Ribonuclease H"/>
    <property type="match status" value="1"/>
</dbReference>
<feature type="domain" description="YprB ribonuclease H-like" evidence="1">
    <location>
        <begin position="7"/>
        <end position="160"/>
    </location>
</feature>
<protein>
    <recommendedName>
        <fullName evidence="1">YprB ribonuclease H-like domain-containing protein</fullName>
    </recommendedName>
</protein>
<dbReference type="InterPro" id="IPR038720">
    <property type="entry name" value="YprB_RNase_H-like_dom"/>
</dbReference>
<evidence type="ECO:0000313" key="2">
    <source>
        <dbReference type="EMBL" id="OXZ28015.1"/>
    </source>
</evidence>
<comment type="caution">
    <text evidence="2">The sequence shown here is derived from an EMBL/GenBank/DDBJ whole genome shotgun (WGS) entry which is preliminary data.</text>
</comment>
<gene>
    <name evidence="2" type="ORF">B9N49_03225</name>
</gene>
<dbReference type="SUPFAM" id="SSF53098">
    <property type="entry name" value="Ribonuclease H-like"/>
    <property type="match status" value="1"/>
</dbReference>
<accession>A0A233V6I6</accession>
<evidence type="ECO:0000259" key="1">
    <source>
        <dbReference type="Pfam" id="PF13482"/>
    </source>
</evidence>
<dbReference type="AlphaFoldDB" id="A0A233V6I6"/>
<name>A0A233V6I6_FINMA</name>
<dbReference type="Pfam" id="PF13482">
    <property type="entry name" value="RNase_H_2"/>
    <property type="match status" value="1"/>
</dbReference>
<dbReference type="InterPro" id="IPR036397">
    <property type="entry name" value="RNaseH_sf"/>
</dbReference>
<dbReference type="InterPro" id="IPR012337">
    <property type="entry name" value="RNaseH-like_sf"/>
</dbReference>
<dbReference type="Proteomes" id="UP000215413">
    <property type="component" value="Unassembled WGS sequence"/>
</dbReference>
<dbReference type="RefSeq" id="WP_094205488.1">
    <property type="nucleotide sequence ID" value="NZ_NDYC01000017.1"/>
</dbReference>